<evidence type="ECO:0000313" key="6">
    <source>
        <dbReference type="EMBL" id="TDR53160.1"/>
    </source>
</evidence>
<dbReference type="GO" id="GO:0005975">
    <property type="term" value="P:carbohydrate metabolic process"/>
    <property type="evidence" value="ECO:0007669"/>
    <property type="project" value="InterPro"/>
</dbReference>
<comment type="similarity">
    <text evidence="1">Belongs to the FGGY kinase family.</text>
</comment>
<dbReference type="Proteomes" id="UP000295558">
    <property type="component" value="Unassembled WGS sequence"/>
</dbReference>
<dbReference type="SUPFAM" id="SSF53067">
    <property type="entry name" value="Actin-like ATPase domain"/>
    <property type="match status" value="2"/>
</dbReference>
<dbReference type="PANTHER" id="PTHR43095">
    <property type="entry name" value="SUGAR KINASE"/>
    <property type="match status" value="1"/>
</dbReference>
<name>A0A4R6ZL87_9LIST</name>
<dbReference type="InterPro" id="IPR043129">
    <property type="entry name" value="ATPase_NBD"/>
</dbReference>
<reference evidence="6 7" key="1">
    <citation type="submission" date="2019-03" db="EMBL/GenBank/DDBJ databases">
        <title>Genomic Encyclopedia of Type Strains, Phase III (KMG-III): the genomes of soil and plant-associated and newly described type strains.</title>
        <authorList>
            <person name="Whitman W."/>
        </authorList>
    </citation>
    <scope>NUCLEOTIDE SEQUENCE [LARGE SCALE GENOMIC DNA]</scope>
    <source>
        <strain evidence="6 7">CECT 7972</strain>
    </source>
</reference>
<protein>
    <submittedName>
        <fullName evidence="6">Sugar (Pentulose or hexulose) kinase</fullName>
    </submittedName>
</protein>
<keyword evidence="7" id="KW-1185">Reference proteome</keyword>
<evidence type="ECO:0000256" key="3">
    <source>
        <dbReference type="ARBA" id="ARBA00022777"/>
    </source>
</evidence>
<feature type="domain" description="Carbohydrate kinase FGGY C-terminal" evidence="5">
    <location>
        <begin position="227"/>
        <end position="421"/>
    </location>
</feature>
<dbReference type="AlphaFoldDB" id="A0A4R6ZL87"/>
<dbReference type="STRING" id="1265846.PROCOU_08502"/>
<organism evidence="6 7">
    <name type="scientific">Listeria rocourtiae</name>
    <dbReference type="NCBI Taxonomy" id="647910"/>
    <lineage>
        <taxon>Bacteria</taxon>
        <taxon>Bacillati</taxon>
        <taxon>Bacillota</taxon>
        <taxon>Bacilli</taxon>
        <taxon>Bacillales</taxon>
        <taxon>Listeriaceae</taxon>
        <taxon>Listeria</taxon>
    </lineage>
</organism>
<dbReference type="PIRSF" id="PIRSF000538">
    <property type="entry name" value="GlpK"/>
    <property type="match status" value="1"/>
</dbReference>
<dbReference type="Pfam" id="PF02782">
    <property type="entry name" value="FGGY_C"/>
    <property type="match status" value="1"/>
</dbReference>
<feature type="domain" description="Carbohydrate kinase FGGY N-terminal" evidence="4">
    <location>
        <begin position="7"/>
        <end position="111"/>
    </location>
</feature>
<dbReference type="InterPro" id="IPR018485">
    <property type="entry name" value="FGGY_C"/>
</dbReference>
<gene>
    <name evidence="6" type="ORF">DFP96_10584</name>
</gene>
<keyword evidence="3 6" id="KW-0418">Kinase</keyword>
<sequence>MQMRNKYIIGIDGGSQSSKVVIFDLEGMIVSEGKCELQPMHLAENGVVEHPDDDLWDSLVVASRAAMDHFPGNKADIIGLGLCTIRFCRALLKRDGSLASPVMSWMDARVSKPYVHENDDVAYVTTTSGYVTQRLTGNFVDTAANYQGQWPIDTDTWAWSEDAAVIEQLGIPREMLFDLQMPGSILGTVTEDAAAKLGIPMGIPIVATANDKAVEALGSGLLSETTAMISLGTYIAAMIPGHDNPKGTKAFWTNFASVPRQYLYESNGIRRGMWTVSWFKELLGDDIMLKAHQDGHSVEEFLNREAQHIPAGSEGLMTVLDWLAPSDAPYRKGMMIGFDARHTRAHIYRSILEAIALTMKNRVDEMCEELGISLGNLIISGGGSNSSLLMQIFADIFGIKTMRTKVNGSASLGAAICVAVALDIYPSYDVAAEKMVRVGHTFKPDEANHVLYSRINQEVYKEITMGTDSLLKKAALVFQ</sequence>
<evidence type="ECO:0000313" key="7">
    <source>
        <dbReference type="Proteomes" id="UP000295558"/>
    </source>
</evidence>
<accession>A0A4R6ZL87</accession>
<comment type="caution">
    <text evidence="6">The sequence shown here is derived from an EMBL/GenBank/DDBJ whole genome shotgun (WGS) entry which is preliminary data.</text>
</comment>
<dbReference type="EMBL" id="SNZK01000005">
    <property type="protein sequence ID" value="TDR53160.1"/>
    <property type="molecule type" value="Genomic_DNA"/>
</dbReference>
<dbReference type="InterPro" id="IPR018484">
    <property type="entry name" value="FGGY_N"/>
</dbReference>
<evidence type="ECO:0000259" key="4">
    <source>
        <dbReference type="Pfam" id="PF00370"/>
    </source>
</evidence>
<dbReference type="GO" id="GO:0016301">
    <property type="term" value="F:kinase activity"/>
    <property type="evidence" value="ECO:0007669"/>
    <property type="project" value="UniProtKB-KW"/>
</dbReference>
<dbReference type="PANTHER" id="PTHR43095:SF5">
    <property type="entry name" value="XYLULOSE KINASE"/>
    <property type="match status" value="1"/>
</dbReference>
<dbReference type="CDD" id="cd07779">
    <property type="entry name" value="ASKHA_NBD_FGGY_YgcE-like"/>
    <property type="match status" value="1"/>
</dbReference>
<dbReference type="InterPro" id="IPR050406">
    <property type="entry name" value="FGGY_Carb_Kinase"/>
</dbReference>
<feature type="domain" description="Carbohydrate kinase FGGY N-terminal" evidence="4">
    <location>
        <begin position="121"/>
        <end position="218"/>
    </location>
</feature>
<proteinExistence type="inferred from homology"/>
<dbReference type="Gene3D" id="3.30.420.40">
    <property type="match status" value="3"/>
</dbReference>
<evidence type="ECO:0000256" key="1">
    <source>
        <dbReference type="ARBA" id="ARBA00009156"/>
    </source>
</evidence>
<keyword evidence="2" id="KW-0808">Transferase</keyword>
<dbReference type="Pfam" id="PF00370">
    <property type="entry name" value="FGGY_N"/>
    <property type="match status" value="2"/>
</dbReference>
<evidence type="ECO:0000259" key="5">
    <source>
        <dbReference type="Pfam" id="PF02782"/>
    </source>
</evidence>
<dbReference type="InterPro" id="IPR000577">
    <property type="entry name" value="Carb_kinase_FGGY"/>
</dbReference>
<evidence type="ECO:0000256" key="2">
    <source>
        <dbReference type="ARBA" id="ARBA00022679"/>
    </source>
</evidence>